<proteinExistence type="predicted"/>
<evidence type="ECO:0000313" key="2">
    <source>
        <dbReference type="Proteomes" id="UP000027997"/>
    </source>
</evidence>
<protein>
    <submittedName>
        <fullName evidence="1">Uncharacterized protein</fullName>
    </submittedName>
</protein>
<dbReference type="Proteomes" id="UP000027997">
    <property type="component" value="Unassembled WGS sequence"/>
</dbReference>
<evidence type="ECO:0000313" key="1">
    <source>
        <dbReference type="EMBL" id="KEI72273.1"/>
    </source>
</evidence>
<dbReference type="EMBL" id="JOJP01000001">
    <property type="protein sequence ID" value="KEI72273.1"/>
    <property type="molecule type" value="Genomic_DNA"/>
</dbReference>
<accession>A0A081KDP7</accession>
<keyword evidence="2" id="KW-1185">Reference proteome</keyword>
<sequence length="144" mass="16482">MTACKIPAGTYRFDAYSISKTEKIWLYKLVLYLHVSNSGMMVMRLKLKPRRGREEQFVVIPYSSNADLVNVCSGVNFSFFFKGINVYGKTLTGNLSGHLTNDGSKNNYHITADGWMERYDASYNSKVTINLTGQQFEFVYPYIK</sequence>
<organism evidence="1 2">
    <name type="scientific">Endozoicomonas elysicola</name>
    <dbReference type="NCBI Taxonomy" id="305900"/>
    <lineage>
        <taxon>Bacteria</taxon>
        <taxon>Pseudomonadati</taxon>
        <taxon>Pseudomonadota</taxon>
        <taxon>Gammaproteobacteria</taxon>
        <taxon>Oceanospirillales</taxon>
        <taxon>Endozoicomonadaceae</taxon>
        <taxon>Endozoicomonas</taxon>
    </lineage>
</organism>
<dbReference type="AlphaFoldDB" id="A0A081KDP7"/>
<name>A0A081KDP7_9GAMM</name>
<reference evidence="1 2" key="1">
    <citation type="submission" date="2014-06" db="EMBL/GenBank/DDBJ databases">
        <title>Whole Genome Sequences of Three Symbiotic Endozoicomonas Bacteria.</title>
        <authorList>
            <person name="Neave M.J."/>
            <person name="Apprill A."/>
            <person name="Voolstra C.R."/>
        </authorList>
    </citation>
    <scope>NUCLEOTIDE SEQUENCE [LARGE SCALE GENOMIC DNA]</scope>
    <source>
        <strain evidence="1 2">DSM 22380</strain>
    </source>
</reference>
<gene>
    <name evidence="1" type="ORF">GV64_17395</name>
</gene>
<comment type="caution">
    <text evidence="1">The sequence shown here is derived from an EMBL/GenBank/DDBJ whole genome shotgun (WGS) entry which is preliminary data.</text>
</comment>